<protein>
    <recommendedName>
        <fullName evidence="1">AB hydrolase-1 domain-containing protein</fullName>
    </recommendedName>
</protein>
<dbReference type="PANTHER" id="PTHR37017:SF13">
    <property type="entry name" value="AB HYDROLASE-1 DOMAIN-CONTAINING PROTEIN"/>
    <property type="match status" value="1"/>
</dbReference>
<feature type="domain" description="AB hydrolase-1" evidence="1">
    <location>
        <begin position="15"/>
        <end position="247"/>
    </location>
</feature>
<organism evidence="2 3">
    <name type="scientific">Exophiala oligosperma</name>
    <dbReference type="NCBI Taxonomy" id="215243"/>
    <lineage>
        <taxon>Eukaryota</taxon>
        <taxon>Fungi</taxon>
        <taxon>Dikarya</taxon>
        <taxon>Ascomycota</taxon>
        <taxon>Pezizomycotina</taxon>
        <taxon>Eurotiomycetes</taxon>
        <taxon>Chaetothyriomycetidae</taxon>
        <taxon>Chaetothyriales</taxon>
        <taxon>Herpotrichiellaceae</taxon>
        <taxon>Exophiala</taxon>
    </lineage>
</organism>
<accession>A0A0D2DUL7</accession>
<proteinExistence type="predicted"/>
<dbReference type="RefSeq" id="XP_016267049.1">
    <property type="nucleotide sequence ID" value="XM_016403152.1"/>
</dbReference>
<dbReference type="OrthoDB" id="1263307at2759"/>
<dbReference type="STRING" id="215243.A0A0D2DUL7"/>
<dbReference type="SUPFAM" id="SSF53474">
    <property type="entry name" value="alpha/beta-Hydrolases"/>
    <property type="match status" value="1"/>
</dbReference>
<dbReference type="InterPro" id="IPR000073">
    <property type="entry name" value="AB_hydrolase_1"/>
</dbReference>
<dbReference type="AlphaFoldDB" id="A0A0D2DUL7"/>
<name>A0A0D2DUL7_9EURO</name>
<dbReference type="HOGENOM" id="CLU_046066_1_0_1"/>
<keyword evidence="3" id="KW-1185">Reference proteome</keyword>
<dbReference type="GeneID" id="27354539"/>
<evidence type="ECO:0000313" key="2">
    <source>
        <dbReference type="EMBL" id="KIW46833.1"/>
    </source>
</evidence>
<reference evidence="2 3" key="1">
    <citation type="submission" date="2015-01" db="EMBL/GenBank/DDBJ databases">
        <title>The Genome Sequence of Exophiala oligosperma CBS72588.</title>
        <authorList>
            <consortium name="The Broad Institute Genomics Platform"/>
            <person name="Cuomo C."/>
            <person name="de Hoog S."/>
            <person name="Gorbushina A."/>
            <person name="Stielow B."/>
            <person name="Teixiera M."/>
            <person name="Abouelleil A."/>
            <person name="Chapman S.B."/>
            <person name="Priest M."/>
            <person name="Young S.K."/>
            <person name="Wortman J."/>
            <person name="Nusbaum C."/>
            <person name="Birren B."/>
        </authorList>
    </citation>
    <scope>NUCLEOTIDE SEQUENCE [LARGE SCALE GENOMIC DNA]</scope>
    <source>
        <strain evidence="2 3">CBS 72588</strain>
    </source>
</reference>
<gene>
    <name evidence="2" type="ORF">PV06_02465</name>
</gene>
<dbReference type="InterPro" id="IPR052897">
    <property type="entry name" value="Sec-Metab_Biosynth_Hydrolase"/>
</dbReference>
<dbReference type="VEuPathDB" id="FungiDB:PV06_02465"/>
<dbReference type="Pfam" id="PF12697">
    <property type="entry name" value="Abhydrolase_6"/>
    <property type="match status" value="1"/>
</dbReference>
<dbReference type="Proteomes" id="UP000053342">
    <property type="component" value="Unassembled WGS sequence"/>
</dbReference>
<dbReference type="EMBL" id="KN847333">
    <property type="protein sequence ID" value="KIW46833.1"/>
    <property type="molecule type" value="Genomic_DNA"/>
</dbReference>
<sequence length="262" mass="28281">MVQNANASTDPEPTVVIIPGSFSPAYFYDKIVGQLRDNGIEAAAYDLPSASRTPPQPAATLTDDAAFFHDVAQKIADQGKDVVFVTHSYGGVVGTEASKGLTKAERKAAGKEGGLVRIVYVTSVVPPVGKSLADVMGDLVPAYLKVEGEYMRHEPPEESARLTFSDLPPEVGIDWVKKMPLHSAPSFANKLTHPGYNHVPVSWIFCEDDLILVPEFQRKCIEMIEKESGNKVDVYNLKTGHCPNASAGLETAMLITQALKVA</sequence>
<evidence type="ECO:0000259" key="1">
    <source>
        <dbReference type="Pfam" id="PF12697"/>
    </source>
</evidence>
<dbReference type="InterPro" id="IPR029058">
    <property type="entry name" value="AB_hydrolase_fold"/>
</dbReference>
<dbReference type="PANTHER" id="PTHR37017">
    <property type="entry name" value="AB HYDROLASE-1 DOMAIN-CONTAINING PROTEIN-RELATED"/>
    <property type="match status" value="1"/>
</dbReference>
<evidence type="ECO:0000313" key="3">
    <source>
        <dbReference type="Proteomes" id="UP000053342"/>
    </source>
</evidence>
<dbReference type="Gene3D" id="3.40.50.1820">
    <property type="entry name" value="alpha/beta hydrolase"/>
    <property type="match status" value="1"/>
</dbReference>